<feature type="compositionally biased region" description="Polar residues" evidence="1">
    <location>
        <begin position="9"/>
        <end position="23"/>
    </location>
</feature>
<feature type="region of interest" description="Disordered" evidence="1">
    <location>
        <begin position="1"/>
        <end position="36"/>
    </location>
</feature>
<organism evidence="2 3">
    <name type="scientific">Frankliniella occidentalis</name>
    <name type="common">Western flower thrips</name>
    <name type="synonym">Euthrips occidentalis</name>
    <dbReference type="NCBI Taxonomy" id="133901"/>
    <lineage>
        <taxon>Eukaryota</taxon>
        <taxon>Metazoa</taxon>
        <taxon>Ecdysozoa</taxon>
        <taxon>Arthropoda</taxon>
        <taxon>Hexapoda</taxon>
        <taxon>Insecta</taxon>
        <taxon>Pterygota</taxon>
        <taxon>Neoptera</taxon>
        <taxon>Paraneoptera</taxon>
        <taxon>Thysanoptera</taxon>
        <taxon>Terebrantia</taxon>
        <taxon>Thripoidea</taxon>
        <taxon>Thripidae</taxon>
        <taxon>Frankliniella</taxon>
    </lineage>
</organism>
<protein>
    <submittedName>
        <fullName evidence="3 4">Uncharacterized protein LOC113212024 isoform X3</fullName>
    </submittedName>
</protein>
<sequence>MDQVMSPKRTASSESGDENTQPSPKKAARLNSVTDPSSSWCSACWAHPKRCCTGKDHPLLSVDDAEREARAAVGDAQKALERCQDRHHVVYKAFLEMPEIEPLIIVATVYYEMISYKTIVVDKDTHDLPIVLSPIIGGLTDEEKESVTEAIKSAQLKCRYGNDRRPVAALGALRMQEKFERVLEKFPKCVESQELPPGTVVVYESTDNYVIYDKPVVTQKYHEKRGGRILGQMMKEVEDLREVTNKMVGERNYYDFRKTKFTSARFVDKDSVKLVKPKAFNSDQYD</sequence>
<name>A0A9C6U826_FRAOC</name>
<evidence type="ECO:0000313" key="2">
    <source>
        <dbReference type="Proteomes" id="UP000504606"/>
    </source>
</evidence>
<accession>A0A9C6U826</accession>
<reference evidence="3 4" key="1">
    <citation type="submission" date="2025-04" db="UniProtKB">
        <authorList>
            <consortium name="RefSeq"/>
        </authorList>
    </citation>
    <scope>IDENTIFICATION</scope>
    <source>
        <tissue evidence="3 4">Whole organism</tissue>
    </source>
</reference>
<dbReference type="RefSeq" id="XP_052122924.1">
    <property type="nucleotide sequence ID" value="XM_052266964.1"/>
</dbReference>
<evidence type="ECO:0000313" key="4">
    <source>
        <dbReference type="RefSeq" id="XP_052122925.1"/>
    </source>
</evidence>
<dbReference type="RefSeq" id="XP_052122925.1">
    <property type="nucleotide sequence ID" value="XM_052266965.1"/>
</dbReference>
<proteinExistence type="predicted"/>
<dbReference type="AlphaFoldDB" id="A0A9C6U826"/>
<dbReference type="Proteomes" id="UP000504606">
    <property type="component" value="Unplaced"/>
</dbReference>
<gene>
    <name evidence="3 4" type="primary">LOC113212024</name>
</gene>
<evidence type="ECO:0000256" key="1">
    <source>
        <dbReference type="SAM" id="MobiDB-lite"/>
    </source>
</evidence>
<dbReference type="GeneID" id="113212024"/>
<keyword evidence="2" id="KW-1185">Reference proteome</keyword>
<evidence type="ECO:0000313" key="3">
    <source>
        <dbReference type="RefSeq" id="XP_052122924.1"/>
    </source>
</evidence>